<gene>
    <name evidence="9" type="ORF">AB986_08295</name>
</gene>
<evidence type="ECO:0000256" key="7">
    <source>
        <dbReference type="RuleBase" id="RU363032"/>
    </source>
</evidence>
<feature type="transmembrane region" description="Helical" evidence="7">
    <location>
        <begin position="198"/>
        <end position="220"/>
    </location>
</feature>
<reference evidence="9" key="1">
    <citation type="submission" date="2015-06" db="EMBL/GenBank/DDBJ databases">
        <authorList>
            <person name="Liu B."/>
            <person name="Wang J."/>
            <person name="Zhu Y."/>
            <person name="Liu G."/>
            <person name="Chen Q."/>
            <person name="Zheng C."/>
            <person name="Che J."/>
            <person name="Ge C."/>
            <person name="Shi H."/>
            <person name="Pan Z."/>
            <person name="Liu X."/>
        </authorList>
    </citation>
    <scope>NUCLEOTIDE SEQUENCE [LARGE SCALE GENOMIC DNA]</scope>
    <source>
        <strain evidence="9">DSM 16346</strain>
    </source>
</reference>
<dbReference type="Pfam" id="PF00528">
    <property type="entry name" value="BPD_transp_1"/>
    <property type="match status" value="1"/>
</dbReference>
<dbReference type="SUPFAM" id="SSF161098">
    <property type="entry name" value="MetI-like"/>
    <property type="match status" value="1"/>
</dbReference>
<dbReference type="PATRIC" id="fig|157733.3.peg.3938"/>
<keyword evidence="3" id="KW-1003">Cell membrane</keyword>
<comment type="caution">
    <text evidence="9">The sequence shown here is derived from an EMBL/GenBank/DDBJ whole genome shotgun (WGS) entry which is preliminary data.</text>
</comment>
<proteinExistence type="inferred from homology"/>
<protein>
    <submittedName>
        <fullName evidence="9">Sugar ABC transporter permease</fullName>
    </submittedName>
</protein>
<dbReference type="GO" id="GO:0055085">
    <property type="term" value="P:transmembrane transport"/>
    <property type="evidence" value="ECO:0007669"/>
    <property type="project" value="InterPro"/>
</dbReference>
<dbReference type="InterPro" id="IPR035906">
    <property type="entry name" value="MetI-like_sf"/>
</dbReference>
<sequence length="292" mass="32919">MEISTKQQQVKTAQSTKRSFGTILKKGLFYLILILGALVMIVPFVWMISTSLKTQGATMVLPPEIIPSDINWGNYMKVTQAFPVLRFLGNSLLVASVSTVGQLILCSMAAYAFARLKFRGRDFLFLLYLATLMVPAQVTMTPQFILMKYLGWINTYEGLILPGMFNAFGTFLLRQFFISIPRELEEAAFIDGASHFRVYWQIILPLAKPALATLTVFAFMQSWNNFLWPLIIVSDSDMMTLPLGLSMLQGRWETDWNLMMAGVVISVLPVLAVYLFAQNYFIQGLTMGGLKE</sequence>
<feature type="transmembrane region" description="Helical" evidence="7">
    <location>
        <begin position="257"/>
        <end position="277"/>
    </location>
</feature>
<evidence type="ECO:0000313" key="9">
    <source>
        <dbReference type="EMBL" id="KMM39213.1"/>
    </source>
</evidence>
<dbReference type="CDD" id="cd06261">
    <property type="entry name" value="TM_PBP2"/>
    <property type="match status" value="1"/>
</dbReference>
<organism evidence="9 10">
    <name type="scientific">Guptibacillus hwajinpoensis</name>
    <dbReference type="NCBI Taxonomy" id="208199"/>
    <lineage>
        <taxon>Bacteria</taxon>
        <taxon>Bacillati</taxon>
        <taxon>Bacillota</taxon>
        <taxon>Bacilli</taxon>
        <taxon>Bacillales</taxon>
        <taxon>Guptibacillaceae</taxon>
        <taxon>Guptibacillus</taxon>
    </lineage>
</organism>
<evidence type="ECO:0000256" key="6">
    <source>
        <dbReference type="ARBA" id="ARBA00023136"/>
    </source>
</evidence>
<evidence type="ECO:0000256" key="3">
    <source>
        <dbReference type="ARBA" id="ARBA00022475"/>
    </source>
</evidence>
<evidence type="ECO:0000256" key="5">
    <source>
        <dbReference type="ARBA" id="ARBA00022989"/>
    </source>
</evidence>
<evidence type="ECO:0000256" key="4">
    <source>
        <dbReference type="ARBA" id="ARBA00022692"/>
    </source>
</evidence>
<keyword evidence="10" id="KW-1185">Reference proteome</keyword>
<keyword evidence="2 7" id="KW-0813">Transport</keyword>
<feature type="transmembrane region" description="Helical" evidence="7">
    <location>
        <begin position="125"/>
        <end position="147"/>
    </location>
</feature>
<evidence type="ECO:0000259" key="8">
    <source>
        <dbReference type="PROSITE" id="PS50928"/>
    </source>
</evidence>
<keyword evidence="4 7" id="KW-0812">Transmembrane</keyword>
<keyword evidence="5 7" id="KW-1133">Transmembrane helix</keyword>
<dbReference type="EMBL" id="LELK01000001">
    <property type="protein sequence ID" value="KMM39213.1"/>
    <property type="molecule type" value="Genomic_DNA"/>
</dbReference>
<evidence type="ECO:0000313" key="10">
    <source>
        <dbReference type="Proteomes" id="UP000035996"/>
    </source>
</evidence>
<dbReference type="PANTHER" id="PTHR43744:SF12">
    <property type="entry name" value="ABC TRANSPORTER PERMEASE PROTEIN MG189-RELATED"/>
    <property type="match status" value="1"/>
</dbReference>
<feature type="transmembrane region" description="Helical" evidence="7">
    <location>
        <begin position="159"/>
        <end position="177"/>
    </location>
</feature>
<keyword evidence="6 7" id="KW-0472">Membrane</keyword>
<name>A0A0J6D1Q2_9BACL</name>
<comment type="subcellular location">
    <subcellularLocation>
        <location evidence="1 7">Cell membrane</location>
        <topology evidence="1 7">Multi-pass membrane protein</topology>
    </subcellularLocation>
</comment>
<feature type="transmembrane region" description="Helical" evidence="7">
    <location>
        <begin position="92"/>
        <end position="113"/>
    </location>
</feature>
<dbReference type="OrthoDB" id="9771544at2"/>
<dbReference type="AlphaFoldDB" id="A0A0J6D1Q2"/>
<dbReference type="STRING" id="157733.AB986_08295"/>
<evidence type="ECO:0000256" key="1">
    <source>
        <dbReference type="ARBA" id="ARBA00004651"/>
    </source>
</evidence>
<dbReference type="Proteomes" id="UP000035996">
    <property type="component" value="Unassembled WGS sequence"/>
</dbReference>
<feature type="transmembrane region" description="Helical" evidence="7">
    <location>
        <begin position="27"/>
        <end position="49"/>
    </location>
</feature>
<dbReference type="PROSITE" id="PS50928">
    <property type="entry name" value="ABC_TM1"/>
    <property type="match status" value="1"/>
</dbReference>
<feature type="domain" description="ABC transmembrane type-1" evidence="8">
    <location>
        <begin position="88"/>
        <end position="277"/>
    </location>
</feature>
<dbReference type="GO" id="GO:0005886">
    <property type="term" value="C:plasma membrane"/>
    <property type="evidence" value="ECO:0007669"/>
    <property type="project" value="UniProtKB-SubCell"/>
</dbReference>
<dbReference type="Gene3D" id="1.10.3720.10">
    <property type="entry name" value="MetI-like"/>
    <property type="match status" value="1"/>
</dbReference>
<evidence type="ECO:0000256" key="2">
    <source>
        <dbReference type="ARBA" id="ARBA00022448"/>
    </source>
</evidence>
<accession>A0A0J6D1Q2</accession>
<comment type="similarity">
    <text evidence="7">Belongs to the binding-protein-dependent transport system permease family.</text>
</comment>
<dbReference type="PANTHER" id="PTHR43744">
    <property type="entry name" value="ABC TRANSPORTER PERMEASE PROTEIN MG189-RELATED-RELATED"/>
    <property type="match status" value="1"/>
</dbReference>
<dbReference type="InterPro" id="IPR000515">
    <property type="entry name" value="MetI-like"/>
</dbReference>